<evidence type="ECO:0000256" key="2">
    <source>
        <dbReference type="SAM" id="SignalP"/>
    </source>
</evidence>
<dbReference type="NCBIfam" id="NF037995">
    <property type="entry name" value="TRAP_S1"/>
    <property type="match status" value="1"/>
</dbReference>
<sequence>MFIPFLRACTLASALALTLSCALPAAARDFRAADTQVPDYPTVEGLRHMGKLVEERTQGRLKLKIFANGALGNERDTLEQLKLGGLDLVRTSLAPLNNIVPESIIPSLPFIFRDERHMHTVLDGAIGDEILAAMARQGLVGLAWYDDGARSIYAKKPIKRLADLKGVKLRVQQSDMFVAMTEALGASPTPLPYGEVYTALTTGIIDAAENSVLSYETSRHFEVAKVYSLTEHTLLPSVVVFSKLVWDRLSEADRTIVRQAAKDSALLVRKLAAERQAKAREAVQAKGVTMVPVADKAEFVKAMAPVYARFAATSELRSLVQRIQATK</sequence>
<dbReference type="NCBIfam" id="TIGR00787">
    <property type="entry name" value="dctP"/>
    <property type="match status" value="1"/>
</dbReference>
<dbReference type="Proteomes" id="UP001368500">
    <property type="component" value="Unassembled WGS sequence"/>
</dbReference>
<feature type="signal peptide" evidence="2">
    <location>
        <begin position="1"/>
        <end position="27"/>
    </location>
</feature>
<name>A0ABU9BET2_9BURK</name>
<dbReference type="InterPro" id="IPR004682">
    <property type="entry name" value="TRAP_DctP"/>
</dbReference>
<organism evidence="3 4">
    <name type="scientific">Pseudaquabacterium rugosum</name>
    <dbReference type="NCBI Taxonomy" id="2984194"/>
    <lineage>
        <taxon>Bacteria</taxon>
        <taxon>Pseudomonadati</taxon>
        <taxon>Pseudomonadota</taxon>
        <taxon>Betaproteobacteria</taxon>
        <taxon>Burkholderiales</taxon>
        <taxon>Sphaerotilaceae</taxon>
        <taxon>Pseudaquabacterium</taxon>
    </lineage>
</organism>
<dbReference type="RefSeq" id="WP_341376219.1">
    <property type="nucleotide sequence ID" value="NZ_JBBUTF010000024.1"/>
</dbReference>
<keyword evidence="1 2" id="KW-0732">Signal</keyword>
<dbReference type="PIRSF" id="PIRSF006470">
    <property type="entry name" value="DctB"/>
    <property type="match status" value="1"/>
</dbReference>
<protein>
    <submittedName>
        <fullName evidence="3">TRAP transporter substrate-binding protein</fullName>
    </submittedName>
</protein>
<dbReference type="CDD" id="cd13671">
    <property type="entry name" value="PBP2_TRAP_SBP_like_3"/>
    <property type="match status" value="1"/>
</dbReference>
<feature type="chain" id="PRO_5046591908" evidence="2">
    <location>
        <begin position="28"/>
        <end position="327"/>
    </location>
</feature>
<dbReference type="Pfam" id="PF03480">
    <property type="entry name" value="DctP"/>
    <property type="match status" value="1"/>
</dbReference>
<comment type="caution">
    <text evidence="3">The sequence shown here is derived from an EMBL/GenBank/DDBJ whole genome shotgun (WGS) entry which is preliminary data.</text>
</comment>
<dbReference type="EMBL" id="JBBUTF010000024">
    <property type="protein sequence ID" value="MEK8028434.1"/>
    <property type="molecule type" value="Genomic_DNA"/>
</dbReference>
<proteinExistence type="predicted"/>
<accession>A0ABU9BET2</accession>
<evidence type="ECO:0000256" key="1">
    <source>
        <dbReference type="ARBA" id="ARBA00022729"/>
    </source>
</evidence>
<evidence type="ECO:0000313" key="3">
    <source>
        <dbReference type="EMBL" id="MEK8028434.1"/>
    </source>
</evidence>
<dbReference type="Gene3D" id="3.40.190.170">
    <property type="entry name" value="Bacterial extracellular solute-binding protein, family 7"/>
    <property type="match status" value="1"/>
</dbReference>
<dbReference type="PANTHER" id="PTHR33376:SF2">
    <property type="entry name" value="DICARBOXYLATE-BINDING PERIPLASMIC PROTEIN"/>
    <property type="match status" value="1"/>
</dbReference>
<dbReference type="InterPro" id="IPR038404">
    <property type="entry name" value="TRAP_DctP_sf"/>
</dbReference>
<dbReference type="PROSITE" id="PS51257">
    <property type="entry name" value="PROKAR_LIPOPROTEIN"/>
    <property type="match status" value="1"/>
</dbReference>
<dbReference type="InterPro" id="IPR018389">
    <property type="entry name" value="DctP_fam"/>
</dbReference>
<evidence type="ECO:0000313" key="4">
    <source>
        <dbReference type="Proteomes" id="UP001368500"/>
    </source>
</evidence>
<keyword evidence="4" id="KW-1185">Reference proteome</keyword>
<reference evidence="3 4" key="1">
    <citation type="submission" date="2024-04" db="EMBL/GenBank/DDBJ databases">
        <title>Novel species of the genus Ideonella isolated from streams.</title>
        <authorList>
            <person name="Lu H."/>
        </authorList>
    </citation>
    <scope>NUCLEOTIDE SEQUENCE [LARGE SCALE GENOMIC DNA]</scope>
    <source>
        <strain evidence="3 4">BYS139W</strain>
    </source>
</reference>
<gene>
    <name evidence="3" type="ORF">AACH11_20940</name>
</gene>
<dbReference type="PANTHER" id="PTHR33376">
    <property type="match status" value="1"/>
</dbReference>